<dbReference type="Pfam" id="PF00370">
    <property type="entry name" value="FGGY_N"/>
    <property type="match status" value="1"/>
</dbReference>
<evidence type="ECO:0000313" key="7">
    <source>
        <dbReference type="Proteomes" id="UP001226691"/>
    </source>
</evidence>
<evidence type="ECO:0000259" key="4">
    <source>
        <dbReference type="Pfam" id="PF00370"/>
    </source>
</evidence>
<dbReference type="InterPro" id="IPR018485">
    <property type="entry name" value="FGGY_C"/>
</dbReference>
<feature type="domain" description="Carbohydrate kinase FGGY N-terminal" evidence="4">
    <location>
        <begin position="10"/>
        <end position="247"/>
    </location>
</feature>
<dbReference type="InterPro" id="IPR000577">
    <property type="entry name" value="Carb_kinase_FGGY"/>
</dbReference>
<dbReference type="GO" id="GO:0004856">
    <property type="term" value="F:D-xylulokinase activity"/>
    <property type="evidence" value="ECO:0007669"/>
    <property type="project" value="UniProtKB-EC"/>
</dbReference>
<dbReference type="PIRSF" id="PIRSF000538">
    <property type="entry name" value="GlpK"/>
    <property type="match status" value="1"/>
</dbReference>
<proteinExistence type="inferred from homology"/>
<evidence type="ECO:0000256" key="3">
    <source>
        <dbReference type="ARBA" id="ARBA00022777"/>
    </source>
</evidence>
<accession>A0ABU0TUY8</accession>
<dbReference type="EC" id="2.7.1.17" evidence="6"/>
<feature type="domain" description="Carbohydrate kinase FGGY C-terminal" evidence="5">
    <location>
        <begin position="262"/>
        <end position="444"/>
    </location>
</feature>
<reference evidence="6 7" key="1">
    <citation type="submission" date="2023-07" db="EMBL/GenBank/DDBJ databases">
        <title>Functional and genomic diversity of the sorghum phyllosphere microbiome.</title>
        <authorList>
            <person name="Shade A."/>
        </authorList>
    </citation>
    <scope>NUCLEOTIDE SEQUENCE [LARGE SCALE GENOMIC DNA]</scope>
    <source>
        <strain evidence="6 7">SORGH_AS_1207</strain>
    </source>
</reference>
<dbReference type="RefSeq" id="WP_307483075.1">
    <property type="nucleotide sequence ID" value="NZ_JAUTBF010000001.1"/>
</dbReference>
<evidence type="ECO:0000259" key="5">
    <source>
        <dbReference type="Pfam" id="PF02782"/>
    </source>
</evidence>
<dbReference type="InterPro" id="IPR043129">
    <property type="entry name" value="ATPase_NBD"/>
</dbReference>
<dbReference type="PANTHER" id="PTHR43095">
    <property type="entry name" value="SUGAR KINASE"/>
    <property type="match status" value="1"/>
</dbReference>
<keyword evidence="7" id="KW-1185">Reference proteome</keyword>
<comment type="similarity">
    <text evidence="1">Belongs to the FGGY kinase family.</text>
</comment>
<name>A0ABU0TUY8_MICTR</name>
<dbReference type="Gene3D" id="3.30.420.40">
    <property type="match status" value="2"/>
</dbReference>
<comment type="caution">
    <text evidence="6">The sequence shown here is derived from an EMBL/GenBank/DDBJ whole genome shotgun (WGS) entry which is preliminary data.</text>
</comment>
<dbReference type="SUPFAM" id="SSF53067">
    <property type="entry name" value="Actin-like ATPase domain"/>
    <property type="match status" value="2"/>
</dbReference>
<keyword evidence="2 6" id="KW-0808">Transferase</keyword>
<dbReference type="InterPro" id="IPR050406">
    <property type="entry name" value="FGGY_Carb_Kinase"/>
</dbReference>
<dbReference type="Proteomes" id="UP001226691">
    <property type="component" value="Unassembled WGS sequence"/>
</dbReference>
<dbReference type="EMBL" id="JAUTBF010000001">
    <property type="protein sequence ID" value="MDQ1123475.1"/>
    <property type="molecule type" value="Genomic_DNA"/>
</dbReference>
<dbReference type="Pfam" id="PF02782">
    <property type="entry name" value="FGGY_C"/>
    <property type="match status" value="1"/>
</dbReference>
<dbReference type="InterPro" id="IPR018484">
    <property type="entry name" value="FGGY_N"/>
</dbReference>
<evidence type="ECO:0000313" key="6">
    <source>
        <dbReference type="EMBL" id="MDQ1123475.1"/>
    </source>
</evidence>
<evidence type="ECO:0000256" key="1">
    <source>
        <dbReference type="ARBA" id="ARBA00009156"/>
    </source>
</evidence>
<organism evidence="6 7">
    <name type="scientific">Microbacterium trichothecenolyticum</name>
    <name type="common">Aureobacterium trichothecenolyticum</name>
    <dbReference type="NCBI Taxonomy" id="69370"/>
    <lineage>
        <taxon>Bacteria</taxon>
        <taxon>Bacillati</taxon>
        <taxon>Actinomycetota</taxon>
        <taxon>Actinomycetes</taxon>
        <taxon>Micrococcales</taxon>
        <taxon>Microbacteriaceae</taxon>
        <taxon>Microbacterium</taxon>
    </lineage>
</organism>
<keyword evidence="3" id="KW-0418">Kinase</keyword>
<protein>
    <submittedName>
        <fullName evidence="6">Xylulokinase</fullName>
        <ecNumber evidence="6">2.7.1.17</ecNumber>
    </submittedName>
</protein>
<gene>
    <name evidence="6" type="ORF">QE412_002048</name>
</gene>
<evidence type="ECO:0000256" key="2">
    <source>
        <dbReference type="ARBA" id="ARBA00022679"/>
    </source>
</evidence>
<dbReference type="PANTHER" id="PTHR43095:SF2">
    <property type="entry name" value="GLUCONOKINASE"/>
    <property type="match status" value="1"/>
</dbReference>
<sequence length="491" mass="51257">MSVHAAGGLAVGLDLGTSGMKAVAIDDTGAVVARAYATYPTSRPEPFAAEQHTSDWICARDVVLDGLARATDARRWRGIALSAMLPTLVELDDSLGVIQPAVTWQDGRADNDAKHLVAAVGAHVLARRTGQRVDGHYLLPMHMRRRARDVAEVSMLVGAKDLLFHTLTGEVLTDPSTATGYGAFNPQTGDWDDTVLAAAGVDRHRVPTIAPSLTMRSLREDLARRWGCPKLTPVVLGAADSVLGAAGLGVGGSGTGVSRSVAYIAGTSTVILADAPDASADPEGRYLVTPLAEGGWGREMDLMATGSAFTWWAQLLAAGDGPSDLLEIAGDADLLRTPVFAPYVSPGEQGALWDPALTGILTGLSLRTTRAQLAGALAAGIVVESLRCLEVLASASDDPHTPVAVTGRSASSSVFLQALADASGRSVHINPGEHDHSALGAALLVWSHLGRPVRATHSPASSQFTPRAGRREAWLARLAEHDRLHDAARAG</sequence>